<dbReference type="GO" id="GO:0004315">
    <property type="term" value="F:3-oxoacyl-[acyl-carrier-protein] synthase activity"/>
    <property type="evidence" value="ECO:0007669"/>
    <property type="project" value="InterPro"/>
</dbReference>
<evidence type="ECO:0000256" key="5">
    <source>
        <dbReference type="SAM" id="MobiDB-lite"/>
    </source>
</evidence>
<keyword evidence="3" id="KW-0808">Transferase</keyword>
<evidence type="ECO:0000256" key="1">
    <source>
        <dbReference type="ARBA" id="ARBA00022450"/>
    </source>
</evidence>
<dbReference type="SMART" id="SM00827">
    <property type="entry name" value="PKS_AT"/>
    <property type="match status" value="1"/>
</dbReference>
<dbReference type="PANTHER" id="PTHR43775:SF37">
    <property type="entry name" value="SI:DKEY-61P9.11"/>
    <property type="match status" value="1"/>
</dbReference>
<feature type="compositionally biased region" description="Low complexity" evidence="5">
    <location>
        <begin position="1129"/>
        <end position="1141"/>
    </location>
</feature>
<dbReference type="CDD" id="cd00833">
    <property type="entry name" value="PKS"/>
    <property type="match status" value="1"/>
</dbReference>
<name>A0AA43BEX3_SPHYA</name>
<dbReference type="PROSITE" id="PS50075">
    <property type="entry name" value="CARRIER"/>
    <property type="match status" value="1"/>
</dbReference>
<dbReference type="InterPro" id="IPR001227">
    <property type="entry name" value="Ac_transferase_dom_sf"/>
</dbReference>
<dbReference type="PANTHER" id="PTHR43775">
    <property type="entry name" value="FATTY ACID SYNTHASE"/>
    <property type="match status" value="1"/>
</dbReference>
<dbReference type="Pfam" id="PF02801">
    <property type="entry name" value="Ketoacyl-synt_C"/>
    <property type="match status" value="1"/>
</dbReference>
<feature type="domain" description="Carrier" evidence="6">
    <location>
        <begin position="1045"/>
        <end position="1122"/>
    </location>
</feature>
<dbReference type="InterPro" id="IPR036736">
    <property type="entry name" value="ACP-like_sf"/>
</dbReference>
<evidence type="ECO:0000256" key="3">
    <source>
        <dbReference type="ARBA" id="ARBA00022679"/>
    </source>
</evidence>
<dbReference type="SUPFAM" id="SSF55048">
    <property type="entry name" value="Probable ACP-binding domain of malonyl-CoA ACP transacylase"/>
    <property type="match status" value="1"/>
</dbReference>
<protein>
    <submittedName>
        <fullName evidence="8">Acyltransferase domain-containing protein</fullName>
    </submittedName>
</protein>
<dbReference type="Gene3D" id="1.10.1200.10">
    <property type="entry name" value="ACP-like"/>
    <property type="match status" value="1"/>
</dbReference>
<dbReference type="Pfam" id="PF00109">
    <property type="entry name" value="ketoacyl-synt"/>
    <property type="match status" value="1"/>
</dbReference>
<dbReference type="SUPFAM" id="SSF53901">
    <property type="entry name" value="Thiolase-like"/>
    <property type="match status" value="1"/>
</dbReference>
<comment type="caution">
    <text evidence="8">The sequence shown here is derived from an EMBL/GenBank/DDBJ whole genome shotgun (WGS) entry which is preliminary data.</text>
</comment>
<dbReference type="InterPro" id="IPR016036">
    <property type="entry name" value="Malonyl_transacylase_ACP-bd"/>
</dbReference>
<dbReference type="InterPro" id="IPR014030">
    <property type="entry name" value="Ketoacyl_synth_N"/>
</dbReference>
<dbReference type="InterPro" id="IPR014043">
    <property type="entry name" value="Acyl_transferase_dom"/>
</dbReference>
<comment type="function">
    <text evidence="4">Involved in production of the polyketide antibiotic thailandamide.</text>
</comment>
<dbReference type="SMART" id="SM00825">
    <property type="entry name" value="PKS_KS"/>
    <property type="match status" value="1"/>
</dbReference>
<evidence type="ECO:0000259" key="7">
    <source>
        <dbReference type="PROSITE" id="PS52004"/>
    </source>
</evidence>
<dbReference type="GO" id="GO:0004312">
    <property type="term" value="F:fatty acid synthase activity"/>
    <property type="evidence" value="ECO:0007669"/>
    <property type="project" value="TreeGrafter"/>
</dbReference>
<accession>A0AA43BEX3</accession>
<dbReference type="InterPro" id="IPR032821">
    <property type="entry name" value="PKS_assoc"/>
</dbReference>
<proteinExistence type="predicted"/>
<organism evidence="8 9">
    <name type="scientific">Sphingobium yanoikuyae</name>
    <name type="common">Sphingomonas yanoikuyae</name>
    <dbReference type="NCBI Taxonomy" id="13690"/>
    <lineage>
        <taxon>Bacteria</taxon>
        <taxon>Pseudomonadati</taxon>
        <taxon>Pseudomonadota</taxon>
        <taxon>Alphaproteobacteria</taxon>
        <taxon>Sphingomonadales</taxon>
        <taxon>Sphingomonadaceae</taxon>
        <taxon>Sphingobium</taxon>
    </lineage>
</organism>
<reference evidence="8" key="1">
    <citation type="submission" date="2022-09" db="EMBL/GenBank/DDBJ databases">
        <title>Intensive care unit water sources are persistently colonized with multi-drug resistant bacteria and are the site of extensive horizontal gene transfer of antibiotic resistance genes.</title>
        <authorList>
            <person name="Diorio-Toth L."/>
        </authorList>
    </citation>
    <scope>NUCLEOTIDE SEQUENCE</scope>
    <source>
        <strain evidence="8">GD03659</strain>
    </source>
</reference>
<evidence type="ECO:0000313" key="8">
    <source>
        <dbReference type="EMBL" id="MDH2134232.1"/>
    </source>
</evidence>
<sequence>MFLELSLLNHSRNGSDLNISPLLWSLRESSMTSLEGGRGLGAESPAIGSVDARWFDPVAVVGMACRLPGGVQSPDDYWNLLSKGRDVVGTAVGRRAPSFPQSILSGTATSGLAWGAFLDQVDEFDAGFFGISGAEARFMDPQQRILMEVAWEALESAGIDPSALEGTSVGVFIGSFGQDYELLQARQTDITDISPYFGSGVSRSMLAGRLSYRLGVQGPSMMIDTACSSSLVALHLAVQSLRRGECDHAIVGGVNLVLAPEPSISYARAGMLAADGRCKTFSAEADGYVRGEGCAVVVLRRQSDALLARERIWALVRGSAVNQDGASNGLTAPSAPAQVDVIRAALLDAQVDSRDVSYVEAHGTGTPIGDVVEASALAEVYGGARGEKNPLIIASGKTNLGHTEAASGVVGIIKTILSLSNKIIPAHLHLTKPNPSIDFDRIPAIVPTQALSWDPPRTDTRIAGINSFGFSGTNAHVIIEEAPPQSPQEQRSRSSRVVCLSAPTQKGLVALAKTHLSYLEEKHDVELDNYSFSLNAGRKHFSNRFAVAVDSMEQLRRALKDFGIQRPTRDWHEGKAGSPRIGFVYTGQGSQYERMGRGLIESQPDARRALDACDSAMRPHLGLSVIDLINGSMPGVDINNTRYAQPALFALQYALTSMWRNWGVSPHAVLGHSIGEYAAACAAGTLQLEDAARLVVVRGELMAALPGGAMLALAAGETVAAELVRRANREGVGIAAVNGPNNTVVAGDDEAIEQMDELASEQGIASSRLAVSHAFHSAMMQGMSAPFALELALGKLTPPAIDFISTLSGKREDIRIAECDYWTEQVVRPVRFMDGVSALIPLVDVVIEIGPSRTAVDMARKIAGTSGLRWIPSLVQGRSAWHSISDALASLEVTGAPLAWSAIDGPYARERVALPSYPFQRQNYWFSGESPQPRLQDEEGQGKAAVSGTSVVERKSAGAGGSSTHRRPPDDGAATSIAREPTIPRPVLSEPVNEIPKTPAPGIEVPEPHASEDAADGGGQPVPTIERDQQLSTEIEVQARRPNAPDLEYVSAVVRRSVAELLEIPLEEIDFSQTLVEIGIDSFLSIQLADAIFDECGFDMDVTQLLERMTISEILSSVVIEKEWSPKISSSENASTNNSASEGDRAQAAGNAQLDVAGMDEQQLDAMILALSEDQSNK</sequence>
<feature type="region of interest" description="Disordered" evidence="5">
    <location>
        <begin position="1129"/>
        <end position="1154"/>
    </location>
</feature>
<dbReference type="Proteomes" id="UP001162318">
    <property type="component" value="Unassembled WGS sequence"/>
</dbReference>
<dbReference type="PROSITE" id="PS00606">
    <property type="entry name" value="KS3_1"/>
    <property type="match status" value="1"/>
</dbReference>
<feature type="domain" description="Ketosynthase family 3 (KS3)" evidence="7">
    <location>
        <begin position="55"/>
        <end position="481"/>
    </location>
</feature>
<dbReference type="RefSeq" id="WP_279729547.1">
    <property type="nucleotide sequence ID" value="NZ_JAOCKX010000052.1"/>
</dbReference>
<gene>
    <name evidence="8" type="ORF">N5J77_24160</name>
</gene>
<dbReference type="Pfam" id="PF16197">
    <property type="entry name" value="KAsynt_C_assoc"/>
    <property type="match status" value="1"/>
</dbReference>
<dbReference type="InterPro" id="IPR014031">
    <property type="entry name" value="Ketoacyl_synth_C"/>
</dbReference>
<dbReference type="SUPFAM" id="SSF47336">
    <property type="entry name" value="ACP-like"/>
    <property type="match status" value="1"/>
</dbReference>
<dbReference type="FunFam" id="3.40.47.10:FF:000019">
    <property type="entry name" value="Polyketide synthase type I"/>
    <property type="match status" value="1"/>
</dbReference>
<evidence type="ECO:0000256" key="4">
    <source>
        <dbReference type="ARBA" id="ARBA00054155"/>
    </source>
</evidence>
<dbReference type="GO" id="GO:0006633">
    <property type="term" value="P:fatty acid biosynthetic process"/>
    <property type="evidence" value="ECO:0007669"/>
    <property type="project" value="InterPro"/>
</dbReference>
<feature type="region of interest" description="Disordered" evidence="5">
    <location>
        <begin position="928"/>
        <end position="1024"/>
    </location>
</feature>
<keyword evidence="8" id="KW-0012">Acyltransferase</keyword>
<dbReference type="Pfam" id="PF00550">
    <property type="entry name" value="PP-binding"/>
    <property type="match status" value="1"/>
</dbReference>
<dbReference type="Gene3D" id="3.30.70.3290">
    <property type="match status" value="1"/>
</dbReference>
<dbReference type="Pfam" id="PF00698">
    <property type="entry name" value="Acyl_transf_1"/>
    <property type="match status" value="1"/>
</dbReference>
<dbReference type="EMBL" id="JAOCKX010000052">
    <property type="protein sequence ID" value="MDH2134232.1"/>
    <property type="molecule type" value="Genomic_DNA"/>
</dbReference>
<dbReference type="InterPro" id="IPR050091">
    <property type="entry name" value="PKS_NRPS_Biosynth_Enz"/>
</dbReference>
<dbReference type="GO" id="GO:0044550">
    <property type="term" value="P:secondary metabolite biosynthetic process"/>
    <property type="evidence" value="ECO:0007669"/>
    <property type="project" value="TreeGrafter"/>
</dbReference>
<dbReference type="Gene3D" id="3.40.366.10">
    <property type="entry name" value="Malonyl-Coenzyme A Acyl Carrier Protein, domain 2"/>
    <property type="match status" value="1"/>
</dbReference>
<dbReference type="InterPro" id="IPR020841">
    <property type="entry name" value="PKS_Beta-ketoAc_synthase_dom"/>
</dbReference>
<evidence type="ECO:0000256" key="2">
    <source>
        <dbReference type="ARBA" id="ARBA00022553"/>
    </source>
</evidence>
<evidence type="ECO:0000259" key="6">
    <source>
        <dbReference type="PROSITE" id="PS50075"/>
    </source>
</evidence>
<dbReference type="InterPro" id="IPR016035">
    <property type="entry name" value="Acyl_Trfase/lysoPLipase"/>
</dbReference>
<dbReference type="InterPro" id="IPR018201">
    <property type="entry name" value="Ketoacyl_synth_AS"/>
</dbReference>
<dbReference type="PROSITE" id="PS52004">
    <property type="entry name" value="KS3_2"/>
    <property type="match status" value="1"/>
</dbReference>
<dbReference type="SUPFAM" id="SSF52151">
    <property type="entry name" value="FabD/lysophospholipase-like"/>
    <property type="match status" value="1"/>
</dbReference>
<dbReference type="AlphaFoldDB" id="A0AA43BEX3"/>
<keyword evidence="1" id="KW-0596">Phosphopantetheine</keyword>
<dbReference type="Gene3D" id="3.40.47.10">
    <property type="match status" value="1"/>
</dbReference>
<dbReference type="InterPro" id="IPR016039">
    <property type="entry name" value="Thiolase-like"/>
</dbReference>
<keyword evidence="2" id="KW-0597">Phosphoprotein</keyword>
<dbReference type="InterPro" id="IPR009081">
    <property type="entry name" value="PP-bd_ACP"/>
</dbReference>
<evidence type="ECO:0000313" key="9">
    <source>
        <dbReference type="Proteomes" id="UP001162318"/>
    </source>
</evidence>